<evidence type="ECO:0000313" key="7">
    <source>
        <dbReference type="EMBL" id="GMM34439.1"/>
    </source>
</evidence>
<keyword evidence="3" id="KW-0493">Microtubule</keyword>
<comment type="subcellular location">
    <subcellularLocation>
        <location evidence="1">Cytoplasm</location>
        <location evidence="1">Cytoskeleton</location>
    </subcellularLocation>
</comment>
<comment type="caution">
    <text evidence="7">The sequence shown here is derived from an EMBL/GenBank/DDBJ whole genome shotgun (WGS) entry which is preliminary data.</text>
</comment>
<dbReference type="PANTHER" id="PTHR12688">
    <property type="entry name" value="DYNEIN LIGHT INTERMEDIATE CHAIN"/>
    <property type="match status" value="1"/>
</dbReference>
<dbReference type="GO" id="GO:0035974">
    <property type="term" value="C:meiotic spindle pole body"/>
    <property type="evidence" value="ECO:0007669"/>
    <property type="project" value="TreeGrafter"/>
</dbReference>
<dbReference type="PANTHER" id="PTHR12688:SF0">
    <property type="entry name" value="DYNEIN LIGHT INTERMEDIATE CHAIN"/>
    <property type="match status" value="1"/>
</dbReference>
<dbReference type="GO" id="GO:0045504">
    <property type="term" value="F:dynein heavy chain binding"/>
    <property type="evidence" value="ECO:0007669"/>
    <property type="project" value="TreeGrafter"/>
</dbReference>
<evidence type="ECO:0000256" key="1">
    <source>
        <dbReference type="ARBA" id="ARBA00004245"/>
    </source>
</evidence>
<evidence type="ECO:0000256" key="6">
    <source>
        <dbReference type="ARBA" id="ARBA00023212"/>
    </source>
</evidence>
<organism evidence="7 8">
    <name type="scientific">Saccharomycopsis crataegensis</name>
    <dbReference type="NCBI Taxonomy" id="43959"/>
    <lineage>
        <taxon>Eukaryota</taxon>
        <taxon>Fungi</taxon>
        <taxon>Dikarya</taxon>
        <taxon>Ascomycota</taxon>
        <taxon>Saccharomycotina</taxon>
        <taxon>Saccharomycetes</taxon>
        <taxon>Saccharomycopsidaceae</taxon>
        <taxon>Saccharomycopsis</taxon>
    </lineage>
</organism>
<dbReference type="InterPro" id="IPR008467">
    <property type="entry name" value="Dynein1_light_intermed_chain"/>
</dbReference>
<evidence type="ECO:0000256" key="5">
    <source>
        <dbReference type="ARBA" id="ARBA00023175"/>
    </source>
</evidence>
<dbReference type="GO" id="GO:0005868">
    <property type="term" value="C:cytoplasmic dynein complex"/>
    <property type="evidence" value="ECO:0007669"/>
    <property type="project" value="InterPro"/>
</dbReference>
<sequence length="402" mass="45515">MNQNGIWENILRRQVAGRSLRSKCLVLITSNIKDQRRFLERIGVTSLSTNNDFGWGYIFQEIKDTQQDELVLKLNIHTVVDTGYDNERNVNHFVEMLKTFVLSKFRMDDVLMIPVLNCHSASSWIGFLAKWISIFDKTFGNTEEGEKLNTKLLEQFKINSLKFLGSNISMAPNIVLKEFECDHLLGCKILLYIVGASELSHDGIKGDFEYAQQALRVVALKHGGSIVFAKENQSKDDKILLGVMGLSLSCDFSSGGDNKDNKVVPNAVSFDQLVIPLGYDSVGKISVSDEEFDIAEFATAWQNLIDGKDSIILEKYKTNFAKNGPVNSESKLFDNREDKVIDTSVDTLSLNDFLRLNYSASPNLKNENRTIDKLTQEYRSAKEDSSKVRDFFETLKLKNKEI</sequence>
<dbReference type="GO" id="GO:0000226">
    <property type="term" value="P:microtubule cytoskeleton organization"/>
    <property type="evidence" value="ECO:0007669"/>
    <property type="project" value="TreeGrafter"/>
</dbReference>
<name>A0AAV5QJ36_9ASCO</name>
<accession>A0AAV5QJ36</accession>
<dbReference type="RefSeq" id="XP_064851439.1">
    <property type="nucleotide sequence ID" value="XM_064995367.1"/>
</dbReference>
<keyword evidence="4" id="KW-0243">Dynein</keyword>
<keyword evidence="5" id="KW-0505">Motor protein</keyword>
<keyword evidence="8" id="KW-1185">Reference proteome</keyword>
<dbReference type="AlphaFoldDB" id="A0AAV5QJ36"/>
<dbReference type="EMBL" id="BTFZ01000002">
    <property type="protein sequence ID" value="GMM34439.1"/>
    <property type="molecule type" value="Genomic_DNA"/>
</dbReference>
<reference evidence="7 8" key="1">
    <citation type="journal article" date="2023" name="Elife">
        <title>Identification of key yeast species and microbe-microbe interactions impacting larval growth of Drosophila in the wild.</title>
        <authorList>
            <person name="Mure A."/>
            <person name="Sugiura Y."/>
            <person name="Maeda R."/>
            <person name="Honda K."/>
            <person name="Sakurai N."/>
            <person name="Takahashi Y."/>
            <person name="Watada M."/>
            <person name="Katoh T."/>
            <person name="Gotoh A."/>
            <person name="Gotoh Y."/>
            <person name="Taniguchi I."/>
            <person name="Nakamura K."/>
            <person name="Hayashi T."/>
            <person name="Katayama T."/>
            <person name="Uemura T."/>
            <person name="Hattori Y."/>
        </authorList>
    </citation>
    <scope>NUCLEOTIDE SEQUENCE [LARGE SCALE GENOMIC DNA]</scope>
    <source>
        <strain evidence="7 8">SC-9</strain>
    </source>
</reference>
<proteinExistence type="predicted"/>
<dbReference type="GeneID" id="90072418"/>
<evidence type="ECO:0000256" key="2">
    <source>
        <dbReference type="ARBA" id="ARBA00022490"/>
    </source>
</evidence>
<evidence type="ECO:0000256" key="4">
    <source>
        <dbReference type="ARBA" id="ARBA00023017"/>
    </source>
</evidence>
<gene>
    <name evidence="7" type="ORF">DASC09_017640</name>
</gene>
<evidence type="ECO:0000256" key="3">
    <source>
        <dbReference type="ARBA" id="ARBA00022701"/>
    </source>
</evidence>
<dbReference type="GO" id="GO:0005874">
    <property type="term" value="C:microtubule"/>
    <property type="evidence" value="ECO:0007669"/>
    <property type="project" value="UniProtKB-KW"/>
</dbReference>
<protein>
    <submittedName>
        <fullName evidence="7">Uncharacterized protein</fullName>
    </submittedName>
</protein>
<evidence type="ECO:0000313" key="8">
    <source>
        <dbReference type="Proteomes" id="UP001360560"/>
    </source>
</evidence>
<keyword evidence="6" id="KW-0206">Cytoskeleton</keyword>
<dbReference type="Proteomes" id="UP001360560">
    <property type="component" value="Unassembled WGS sequence"/>
</dbReference>
<dbReference type="GO" id="GO:0007018">
    <property type="term" value="P:microtubule-based movement"/>
    <property type="evidence" value="ECO:0007669"/>
    <property type="project" value="InterPro"/>
</dbReference>
<keyword evidence="2" id="KW-0963">Cytoplasm</keyword>